<keyword evidence="5 9" id="KW-0812">Transmembrane</keyword>
<dbReference type="PROSITE" id="PS52016">
    <property type="entry name" value="TONB_DEPENDENT_REC_3"/>
    <property type="match status" value="1"/>
</dbReference>
<dbReference type="EMBL" id="LR131271">
    <property type="protein sequence ID" value="VDR25912.1"/>
    <property type="molecule type" value="Genomic_DNA"/>
</dbReference>
<keyword evidence="13" id="KW-0675">Receptor</keyword>
<comment type="similarity">
    <text evidence="2 9 10">Belongs to the TonB-dependent receptor family.</text>
</comment>
<keyword evidence="3 9" id="KW-0813">Transport</keyword>
<accession>A0A3P8KV63</accession>
<evidence type="ECO:0000256" key="8">
    <source>
        <dbReference type="ARBA" id="ARBA00023237"/>
    </source>
</evidence>
<organism evidence="13 14">
    <name type="scientific">Raoultella terrigena</name>
    <name type="common">Klebsiella terrigena</name>
    <dbReference type="NCBI Taxonomy" id="577"/>
    <lineage>
        <taxon>Bacteria</taxon>
        <taxon>Pseudomonadati</taxon>
        <taxon>Pseudomonadota</taxon>
        <taxon>Gammaproteobacteria</taxon>
        <taxon>Enterobacterales</taxon>
        <taxon>Enterobacteriaceae</taxon>
        <taxon>Klebsiella/Raoultella group</taxon>
        <taxon>Raoultella</taxon>
    </lineage>
</organism>
<evidence type="ECO:0000256" key="4">
    <source>
        <dbReference type="ARBA" id="ARBA00022452"/>
    </source>
</evidence>
<dbReference type="Gene3D" id="2.40.170.20">
    <property type="entry name" value="TonB-dependent receptor, beta-barrel domain"/>
    <property type="match status" value="1"/>
</dbReference>
<evidence type="ECO:0000313" key="14">
    <source>
        <dbReference type="Proteomes" id="UP000274346"/>
    </source>
</evidence>
<reference evidence="13 14" key="1">
    <citation type="submission" date="2018-12" db="EMBL/GenBank/DDBJ databases">
        <authorList>
            <consortium name="Pathogen Informatics"/>
        </authorList>
    </citation>
    <scope>NUCLEOTIDE SEQUENCE [LARGE SCALE GENOMIC DNA]</scope>
    <source>
        <strain evidence="13 14">NCTC13098</strain>
    </source>
</reference>
<dbReference type="InterPro" id="IPR000531">
    <property type="entry name" value="Beta-barrel_TonB"/>
</dbReference>
<feature type="domain" description="TonB-dependent receptor plug" evidence="12">
    <location>
        <begin position="35"/>
        <end position="146"/>
    </location>
</feature>
<keyword evidence="6 10" id="KW-0798">TonB box</keyword>
<dbReference type="Gene3D" id="2.170.130.10">
    <property type="entry name" value="TonB-dependent receptor, plug domain"/>
    <property type="match status" value="1"/>
</dbReference>
<evidence type="ECO:0000256" key="10">
    <source>
        <dbReference type="RuleBase" id="RU003357"/>
    </source>
</evidence>
<dbReference type="KEGG" id="rtg:NCTC13098_02245"/>
<sequence length="748" mass="82947">MGKRALILTLSTSVFTGSTLAEGKNDNEEIMVVSSTGSAENTLSGSDLNRFRGIANADIFSSETYIQSNNMRNEAGSIDPGIRGLQGEGRVPVFIDGSLQSTHTSRGYQGTSDRTYIDPDLISNITTSKGASQNNNAFSSGAIGGVINIKTLSTEDIINPGNNYGLLLKLRTFNNNKKPDIPDDYAEQSYYQLTDKPRGYDFRNGSATLAFGFRDDSVDTVVAYSKRSTGNYFSGKNGFKKFNDPVVFKNEEVVNTYFESESFIYKLALNANDNHHFNLAYRNHRQQAGETLAAYWYKNANDIDFEPLPAGVESMPQWKPGSAIVNAYSAGYTYTPVDNRLINLNLNYWITDTNLKQYNGLWALGTNAQQYLHAYSNNKNGIAIVNESQLNMLTLRYGSSTQKEKLAPKSDGLTRFTAYPTSRHGKRRENALFVNGMIESGPLQVNLGINYHNSEANDFQTNKSVKYQAKADLSSEISYALTPGTTLFVKAARNYRMPSLYETTVSNEIFSYNPADPIAPEVSLQKEVGVKIHRPALLSAEDALDLSLSWFNNKTNNFISPGLKDKTAGMPAWQDNFTFMNYDKLDLSGIDFSLKYSSELFYSAISATLYSKTAVCSNYYARKYNTSNCNNMGFAWGLTPTRIPAKQNISVNLGKKFLNETVDAGIRYRYHSAKTNPAGWLEGTAANPVIEIPSGYQIDLYGEYVLNKNATFFAAVNNVTDRYDIQPGAVISMPDPGRTVMLGVDLRF</sequence>
<evidence type="ECO:0000256" key="9">
    <source>
        <dbReference type="PROSITE-ProRule" id="PRU01360"/>
    </source>
</evidence>
<feature type="domain" description="TonB-dependent receptor-like beta-barrel" evidence="11">
    <location>
        <begin position="301"/>
        <end position="719"/>
    </location>
</feature>
<evidence type="ECO:0000256" key="6">
    <source>
        <dbReference type="ARBA" id="ARBA00023077"/>
    </source>
</evidence>
<dbReference type="Proteomes" id="UP000274346">
    <property type="component" value="Chromosome"/>
</dbReference>
<keyword evidence="7 9" id="KW-0472">Membrane</keyword>
<dbReference type="GO" id="GO:0015344">
    <property type="term" value="F:siderophore uptake transmembrane transporter activity"/>
    <property type="evidence" value="ECO:0007669"/>
    <property type="project" value="TreeGrafter"/>
</dbReference>
<dbReference type="GO" id="GO:0044718">
    <property type="term" value="P:siderophore transmembrane transport"/>
    <property type="evidence" value="ECO:0007669"/>
    <property type="project" value="TreeGrafter"/>
</dbReference>
<protein>
    <submittedName>
        <fullName evidence="13">Probable TonB-dependent receptor HI_1217</fullName>
    </submittedName>
</protein>
<dbReference type="GO" id="GO:0009279">
    <property type="term" value="C:cell outer membrane"/>
    <property type="evidence" value="ECO:0007669"/>
    <property type="project" value="UniProtKB-SubCell"/>
</dbReference>
<evidence type="ECO:0000313" key="13">
    <source>
        <dbReference type="EMBL" id="VDR25912.1"/>
    </source>
</evidence>
<dbReference type="PANTHER" id="PTHR30069">
    <property type="entry name" value="TONB-DEPENDENT OUTER MEMBRANE RECEPTOR"/>
    <property type="match status" value="1"/>
</dbReference>
<keyword evidence="8 9" id="KW-0998">Cell outer membrane</keyword>
<dbReference type="Pfam" id="PF07715">
    <property type="entry name" value="Plug"/>
    <property type="match status" value="1"/>
</dbReference>
<dbReference type="AlphaFoldDB" id="A0A3P8KV63"/>
<gene>
    <name evidence="13" type="ORF">NCTC13098_02245</name>
</gene>
<evidence type="ECO:0000259" key="11">
    <source>
        <dbReference type="Pfam" id="PF00593"/>
    </source>
</evidence>
<proteinExistence type="inferred from homology"/>
<name>A0A3P8KV63_RAOTE</name>
<dbReference type="PANTHER" id="PTHR30069:SF41">
    <property type="entry name" value="HEME_HEMOPEXIN UTILIZATION PROTEIN C"/>
    <property type="match status" value="1"/>
</dbReference>
<keyword evidence="4 9" id="KW-1134">Transmembrane beta strand</keyword>
<dbReference type="InterPro" id="IPR037066">
    <property type="entry name" value="Plug_dom_sf"/>
</dbReference>
<dbReference type="SUPFAM" id="SSF56935">
    <property type="entry name" value="Porins"/>
    <property type="match status" value="1"/>
</dbReference>
<evidence type="ECO:0000259" key="12">
    <source>
        <dbReference type="Pfam" id="PF07715"/>
    </source>
</evidence>
<dbReference type="InterPro" id="IPR036942">
    <property type="entry name" value="Beta-barrel_TonB_sf"/>
</dbReference>
<evidence type="ECO:0000256" key="2">
    <source>
        <dbReference type="ARBA" id="ARBA00009810"/>
    </source>
</evidence>
<dbReference type="InterPro" id="IPR012910">
    <property type="entry name" value="Plug_dom"/>
</dbReference>
<dbReference type="InterPro" id="IPR039426">
    <property type="entry name" value="TonB-dep_rcpt-like"/>
</dbReference>
<evidence type="ECO:0000256" key="3">
    <source>
        <dbReference type="ARBA" id="ARBA00022448"/>
    </source>
</evidence>
<dbReference type="Pfam" id="PF00593">
    <property type="entry name" value="TonB_dep_Rec_b-barrel"/>
    <property type="match status" value="1"/>
</dbReference>
<comment type="subcellular location">
    <subcellularLocation>
        <location evidence="1 9">Cell outer membrane</location>
        <topology evidence="1 9">Multi-pass membrane protein</topology>
    </subcellularLocation>
</comment>
<evidence type="ECO:0000256" key="1">
    <source>
        <dbReference type="ARBA" id="ARBA00004571"/>
    </source>
</evidence>
<evidence type="ECO:0000256" key="5">
    <source>
        <dbReference type="ARBA" id="ARBA00022692"/>
    </source>
</evidence>
<evidence type="ECO:0000256" key="7">
    <source>
        <dbReference type="ARBA" id="ARBA00023136"/>
    </source>
</evidence>